<keyword evidence="11" id="KW-1185">Reference proteome</keyword>
<keyword evidence="2" id="KW-0328">Glycosyltransferase</keyword>
<feature type="transmembrane region" description="Helical" evidence="9">
    <location>
        <begin position="338"/>
        <end position="356"/>
    </location>
</feature>
<reference evidence="10" key="1">
    <citation type="journal article" date="2014" name="Int. J. Syst. Evol. Microbiol.">
        <title>Complete genome sequence of Corynebacterium casei LMG S-19264T (=DSM 44701T), isolated from a smear-ripened cheese.</title>
        <authorList>
            <consortium name="US DOE Joint Genome Institute (JGI-PGF)"/>
            <person name="Walter F."/>
            <person name="Albersmeier A."/>
            <person name="Kalinowski J."/>
            <person name="Ruckert C."/>
        </authorList>
    </citation>
    <scope>NUCLEOTIDE SEQUENCE</scope>
    <source>
        <strain evidence="10">CGMCC 1.12827</strain>
    </source>
</reference>
<dbReference type="EMBL" id="BMGC01000005">
    <property type="protein sequence ID" value="GGB24825.1"/>
    <property type="molecule type" value="Genomic_DNA"/>
</dbReference>
<organism evidence="10 11">
    <name type="scientific">Gordonia jinhuaensis</name>
    <dbReference type="NCBI Taxonomy" id="1517702"/>
    <lineage>
        <taxon>Bacteria</taxon>
        <taxon>Bacillati</taxon>
        <taxon>Actinomycetota</taxon>
        <taxon>Actinomycetes</taxon>
        <taxon>Mycobacteriales</taxon>
        <taxon>Gordoniaceae</taxon>
        <taxon>Gordonia</taxon>
    </lineage>
</organism>
<evidence type="ECO:0000256" key="9">
    <source>
        <dbReference type="SAM" id="Phobius"/>
    </source>
</evidence>
<name>A0A916WR51_9ACTN</name>
<evidence type="ECO:0000256" key="8">
    <source>
        <dbReference type="SAM" id="MobiDB-lite"/>
    </source>
</evidence>
<gene>
    <name evidence="10" type="ORF">GCM10011489_11310</name>
</gene>
<proteinExistence type="inferred from homology"/>
<reference evidence="10" key="2">
    <citation type="submission" date="2020-09" db="EMBL/GenBank/DDBJ databases">
        <authorList>
            <person name="Sun Q."/>
            <person name="Zhou Y."/>
        </authorList>
    </citation>
    <scope>NUCLEOTIDE SEQUENCE</scope>
    <source>
        <strain evidence="10">CGMCC 1.12827</strain>
    </source>
</reference>
<feature type="compositionally biased region" description="Basic and acidic residues" evidence="8">
    <location>
        <begin position="39"/>
        <end position="50"/>
    </location>
</feature>
<evidence type="ECO:0000256" key="6">
    <source>
        <dbReference type="ARBA" id="ARBA00023136"/>
    </source>
</evidence>
<feature type="transmembrane region" description="Helical" evidence="9">
    <location>
        <begin position="128"/>
        <end position="152"/>
    </location>
</feature>
<feature type="region of interest" description="Disordered" evidence="8">
    <location>
        <begin position="1"/>
        <end position="118"/>
    </location>
</feature>
<dbReference type="GO" id="GO:0016020">
    <property type="term" value="C:membrane"/>
    <property type="evidence" value="ECO:0007669"/>
    <property type="project" value="UniProtKB-SubCell"/>
</dbReference>
<comment type="subcellular location">
    <subcellularLocation>
        <location evidence="1">Membrane</location>
        <topology evidence="1">Multi-pass membrane protein</topology>
    </subcellularLocation>
</comment>
<dbReference type="AlphaFoldDB" id="A0A916WR51"/>
<comment type="caution">
    <text evidence="10">The sequence shown here is derived from an EMBL/GenBank/DDBJ whole genome shotgun (WGS) entry which is preliminary data.</text>
</comment>
<feature type="transmembrane region" description="Helical" evidence="9">
    <location>
        <begin position="620"/>
        <end position="641"/>
    </location>
</feature>
<keyword evidence="5 9" id="KW-1133">Transmembrane helix</keyword>
<keyword evidence="3" id="KW-0808">Transferase</keyword>
<dbReference type="Pfam" id="PF26314">
    <property type="entry name" value="MptA_B_family"/>
    <property type="match status" value="1"/>
</dbReference>
<evidence type="ECO:0000256" key="2">
    <source>
        <dbReference type="ARBA" id="ARBA00022676"/>
    </source>
</evidence>
<feature type="transmembrane region" description="Helical" evidence="9">
    <location>
        <begin position="455"/>
        <end position="479"/>
    </location>
</feature>
<evidence type="ECO:0000313" key="11">
    <source>
        <dbReference type="Proteomes" id="UP000621454"/>
    </source>
</evidence>
<sequence>MSDGSTLRRPARSDAPGPADVDASDARSHALDPDGVDQAADHGAEGRRGAADPAPDTTPGTSPADTTTTAPSRPVTALRRAGRYLGLLSDDQTSDRPGDYGTAVARLHSSDGESGPLTRAENHRLHRIRLFGCVGSIFILVGSLGTGALPVLQNPIAGVRVLSLPARMWTTALTISIAGSIILVIAWIMIGRYAVGRYGADVIGRRGPRRRMSRRQADRTLVLWIAPIVLAPPLLSKDVYSYLAQSAIAYRGLDPYTVTPIRGLGVDHVFTRSVPTLWRDTPSPYGPLFLWIGKGITAITGENMTAAIFLHRCVALVGVALIVWALPRLAARCGVSDVAALWLGAMNPLLILHLVGGIHNEALMIGLMLAGLELCFRAIYGSDRLRRAGSLAPTRAGWILLAGAAIISASAMVKIASLLALGFVGVALAMRWGATLPALRNAPLRQWWHRSRRTVAALAGAAGLLLSVFVVMLVFFSAASGLGFGWVHTLSTGSVVRSWMSMPTLLAVTSGRIGILMGLGDQSQAMLDVARPVGQVIAALFIVRWLLAVLAGRIHPLGGLGLAMATFVLFFPFVQPWYLLWAIIPLAAWATGRWFRLGAMWVSAIIAVVVFPTGAGTRPFQLAEALVASVITVAILMALFFEEHPSRLLRRRRAQRSEQGVR</sequence>
<dbReference type="Proteomes" id="UP000621454">
    <property type="component" value="Unassembled WGS sequence"/>
</dbReference>
<evidence type="ECO:0000313" key="10">
    <source>
        <dbReference type="EMBL" id="GGB24825.1"/>
    </source>
</evidence>
<feature type="compositionally biased region" description="Low complexity" evidence="8">
    <location>
        <begin position="51"/>
        <end position="88"/>
    </location>
</feature>
<keyword evidence="6 9" id="KW-0472">Membrane</keyword>
<feature type="transmembrane region" description="Helical" evidence="9">
    <location>
        <begin position="499"/>
        <end position="520"/>
    </location>
</feature>
<comment type="similarity">
    <text evidence="7">Belongs to the MptA/B family.</text>
</comment>
<dbReference type="InterPro" id="IPR049829">
    <property type="entry name" value="MptA/B-like"/>
</dbReference>
<feature type="transmembrane region" description="Helical" evidence="9">
    <location>
        <begin position="392"/>
        <end position="409"/>
    </location>
</feature>
<dbReference type="GO" id="GO:0016757">
    <property type="term" value="F:glycosyltransferase activity"/>
    <property type="evidence" value="ECO:0007669"/>
    <property type="project" value="UniProtKB-KW"/>
</dbReference>
<feature type="transmembrane region" description="Helical" evidence="9">
    <location>
        <begin position="306"/>
        <end position="326"/>
    </location>
</feature>
<evidence type="ECO:0000256" key="3">
    <source>
        <dbReference type="ARBA" id="ARBA00022679"/>
    </source>
</evidence>
<feature type="transmembrane region" description="Helical" evidence="9">
    <location>
        <begin position="216"/>
        <end position="235"/>
    </location>
</feature>
<evidence type="ECO:0000256" key="5">
    <source>
        <dbReference type="ARBA" id="ARBA00022989"/>
    </source>
</evidence>
<keyword evidence="4 9" id="KW-0812">Transmembrane</keyword>
<feature type="transmembrane region" description="Helical" evidence="9">
    <location>
        <begin position="362"/>
        <end position="380"/>
    </location>
</feature>
<feature type="transmembrane region" description="Helical" evidence="9">
    <location>
        <begin position="415"/>
        <end position="434"/>
    </location>
</feature>
<protein>
    <submittedName>
        <fullName evidence="10">Alpha-(1-&gt;6)-mannopyranosyltransferase</fullName>
    </submittedName>
</protein>
<accession>A0A916WR51</accession>
<dbReference type="NCBIfam" id="NF038066">
    <property type="entry name" value="MptB"/>
    <property type="match status" value="1"/>
</dbReference>
<feature type="transmembrane region" description="Helical" evidence="9">
    <location>
        <begin position="594"/>
        <end position="614"/>
    </location>
</feature>
<evidence type="ECO:0000256" key="4">
    <source>
        <dbReference type="ARBA" id="ARBA00022692"/>
    </source>
</evidence>
<evidence type="ECO:0000256" key="1">
    <source>
        <dbReference type="ARBA" id="ARBA00004141"/>
    </source>
</evidence>
<feature type="transmembrane region" description="Helical" evidence="9">
    <location>
        <begin position="172"/>
        <end position="195"/>
    </location>
</feature>
<feature type="transmembrane region" description="Helical" evidence="9">
    <location>
        <begin position="560"/>
        <end position="582"/>
    </location>
</feature>
<feature type="transmembrane region" description="Helical" evidence="9">
    <location>
        <begin position="532"/>
        <end position="554"/>
    </location>
</feature>
<evidence type="ECO:0000256" key="7">
    <source>
        <dbReference type="ARBA" id="ARBA00043987"/>
    </source>
</evidence>